<reference evidence="3 4" key="1">
    <citation type="submission" date="2019-08" db="EMBL/GenBank/DDBJ databases">
        <title>Parahaliea maris sp. nov., isolated from the surface seawater.</title>
        <authorList>
            <person name="Liu Y."/>
        </authorList>
    </citation>
    <scope>NUCLEOTIDE SEQUENCE [LARGE SCALE GENOMIC DNA]</scope>
    <source>
        <strain evidence="3 4">HSLHS9</strain>
    </source>
</reference>
<name>A0A5C8ZU05_9GAMM</name>
<keyword evidence="4" id="KW-1185">Reference proteome</keyword>
<keyword evidence="1" id="KW-0378">Hydrolase</keyword>
<comment type="caution">
    <text evidence="3">The sequence shown here is derived from an EMBL/GenBank/DDBJ whole genome shotgun (WGS) entry which is preliminary data.</text>
</comment>
<feature type="domain" description="CN hydrolase" evidence="2">
    <location>
        <begin position="66"/>
        <end position="331"/>
    </location>
</feature>
<sequence length="386" mass="41754">MSEQDSGAGTPDNIERRRILAAGAVGAAAVALGGGAAATQAAPAQGATLVAADGDYEKVPLRKDNIRVTAVQSIMRGVQNTRRPEREMKANVDHMIELIDAANGFAGPQDLVCFHEQPIMGYGTWPREEALRVAIEVPGPETEALGKKAKEYGCYITFGTYARDPDWPGHLLLTGVLIGPDGSVVANHWKTNNHRGFRPGWDLFTTSIYDVLDQYREMYGEDAVLPIARTDIGNICCSVTPAQPDIVRAMAMKGLELRLSSSSGGYSVNEAELKSRHNNLWSVVCNQSVSPEHKGFAEFSGSGDTAIFSPRGVASQAKSVHEEFVTATIPMASFRASRTIPPSVPMEMIMPVYSGYVPRFGPNGQSDYIPGDAADASRHFQKLRNW</sequence>
<dbReference type="GO" id="GO:0016811">
    <property type="term" value="F:hydrolase activity, acting on carbon-nitrogen (but not peptide) bonds, in linear amides"/>
    <property type="evidence" value="ECO:0007669"/>
    <property type="project" value="TreeGrafter"/>
</dbReference>
<dbReference type="InterPro" id="IPR036526">
    <property type="entry name" value="C-N_Hydrolase_sf"/>
</dbReference>
<dbReference type="AlphaFoldDB" id="A0A5C8ZU05"/>
<gene>
    <name evidence="3" type="ORF">FV139_14755</name>
</gene>
<evidence type="ECO:0000259" key="2">
    <source>
        <dbReference type="PROSITE" id="PS50263"/>
    </source>
</evidence>
<dbReference type="SUPFAM" id="SSF56317">
    <property type="entry name" value="Carbon-nitrogen hydrolase"/>
    <property type="match status" value="1"/>
</dbReference>
<dbReference type="PANTHER" id="PTHR43674">
    <property type="entry name" value="NITRILASE C965.09-RELATED"/>
    <property type="match status" value="1"/>
</dbReference>
<dbReference type="InterPro" id="IPR050345">
    <property type="entry name" value="Aliph_Amidase/BUP"/>
</dbReference>
<evidence type="ECO:0000256" key="1">
    <source>
        <dbReference type="ARBA" id="ARBA00022801"/>
    </source>
</evidence>
<dbReference type="InterPro" id="IPR003010">
    <property type="entry name" value="C-N_Hydrolase"/>
</dbReference>
<organism evidence="3 4">
    <name type="scientific">Parahaliea maris</name>
    <dbReference type="NCBI Taxonomy" id="2716870"/>
    <lineage>
        <taxon>Bacteria</taxon>
        <taxon>Pseudomonadati</taxon>
        <taxon>Pseudomonadota</taxon>
        <taxon>Gammaproteobacteria</taxon>
        <taxon>Cellvibrionales</taxon>
        <taxon>Halieaceae</taxon>
        <taxon>Parahaliea</taxon>
    </lineage>
</organism>
<evidence type="ECO:0000313" key="3">
    <source>
        <dbReference type="EMBL" id="TXS91983.1"/>
    </source>
</evidence>
<accession>A0A5C8ZU05</accession>
<proteinExistence type="predicted"/>
<dbReference type="Pfam" id="PF00795">
    <property type="entry name" value="CN_hydrolase"/>
    <property type="match status" value="1"/>
</dbReference>
<dbReference type="PROSITE" id="PS51318">
    <property type="entry name" value="TAT"/>
    <property type="match status" value="1"/>
</dbReference>
<evidence type="ECO:0000313" key="4">
    <source>
        <dbReference type="Proteomes" id="UP000321039"/>
    </source>
</evidence>
<dbReference type="Proteomes" id="UP000321039">
    <property type="component" value="Unassembled WGS sequence"/>
</dbReference>
<dbReference type="PROSITE" id="PS50263">
    <property type="entry name" value="CN_HYDROLASE"/>
    <property type="match status" value="1"/>
</dbReference>
<dbReference type="RefSeq" id="WP_148069222.1">
    <property type="nucleotide sequence ID" value="NZ_VRZA01000005.1"/>
</dbReference>
<protein>
    <recommendedName>
        <fullName evidence="2">CN hydrolase domain-containing protein</fullName>
    </recommendedName>
</protein>
<dbReference type="EMBL" id="VRZA01000005">
    <property type="protein sequence ID" value="TXS91983.1"/>
    <property type="molecule type" value="Genomic_DNA"/>
</dbReference>
<dbReference type="Gene3D" id="3.60.110.10">
    <property type="entry name" value="Carbon-nitrogen hydrolase"/>
    <property type="match status" value="1"/>
</dbReference>
<dbReference type="InterPro" id="IPR006311">
    <property type="entry name" value="TAT_signal"/>
</dbReference>
<dbReference type="PANTHER" id="PTHR43674:SF16">
    <property type="entry name" value="CARBON-NITROGEN FAMILY, PUTATIVE (AFU_ORTHOLOGUE AFUA_5G02350)-RELATED"/>
    <property type="match status" value="1"/>
</dbReference>